<dbReference type="InterPro" id="IPR011889">
    <property type="entry name" value="Liste_lipo_26"/>
</dbReference>
<evidence type="ECO:0000313" key="2">
    <source>
        <dbReference type="Proteomes" id="UP001516023"/>
    </source>
</evidence>
<comment type="caution">
    <text evidence="1">The sequence shown here is derived from an EMBL/GenBank/DDBJ whole genome shotgun (WGS) entry which is preliminary data.</text>
</comment>
<dbReference type="NCBIfam" id="TIGR02167">
    <property type="entry name" value="Liste_lipo_26"/>
    <property type="match status" value="9"/>
</dbReference>
<proteinExistence type="predicted"/>
<accession>A0ABD3QC99</accession>
<dbReference type="InterPro" id="IPR005046">
    <property type="entry name" value="DUF285"/>
</dbReference>
<organism evidence="1 2">
    <name type="scientific">Cyclotella cryptica</name>
    <dbReference type="NCBI Taxonomy" id="29204"/>
    <lineage>
        <taxon>Eukaryota</taxon>
        <taxon>Sar</taxon>
        <taxon>Stramenopiles</taxon>
        <taxon>Ochrophyta</taxon>
        <taxon>Bacillariophyta</taxon>
        <taxon>Coscinodiscophyceae</taxon>
        <taxon>Thalassiosirophycidae</taxon>
        <taxon>Stephanodiscales</taxon>
        <taxon>Stephanodiscaceae</taxon>
        <taxon>Cyclotella</taxon>
    </lineage>
</organism>
<dbReference type="AlphaFoldDB" id="A0ABD3QC99"/>
<evidence type="ECO:0008006" key="3">
    <source>
        <dbReference type="Google" id="ProtNLM"/>
    </source>
</evidence>
<name>A0ABD3QC99_9STRA</name>
<gene>
    <name evidence="1" type="ORF">HJC23_013220</name>
</gene>
<protein>
    <recommendedName>
        <fullName evidence="3">BspA family leucine-rich repeat surface protein</fullName>
    </recommendedName>
</protein>
<dbReference type="EMBL" id="JABMIG020000050">
    <property type="protein sequence ID" value="KAL3797982.1"/>
    <property type="molecule type" value="Genomic_DNA"/>
</dbReference>
<dbReference type="Pfam" id="PF03382">
    <property type="entry name" value="DUF285"/>
    <property type="match status" value="2"/>
</dbReference>
<keyword evidence="2" id="KW-1185">Reference proteome</keyword>
<evidence type="ECO:0000313" key="1">
    <source>
        <dbReference type="EMBL" id="KAL3797982.1"/>
    </source>
</evidence>
<dbReference type="Proteomes" id="UP001516023">
    <property type="component" value="Unassembled WGS sequence"/>
</dbReference>
<sequence length="522" mass="59616">MYDLQTAIDNYVSQDCATNPSCSVLSFFGPINNWCTSEVTDMSFLFEDRALFNANISSWDVSRVTNMKQMFTAASSFNQDLSGWNTSSVTDLSNMFMYATSFNQNICQWNTSSVTDMSHMFLLATAFNQDISKWDTSSITSMYSMFHGASSFNQDISQWNTSNVRDMSGIFFQATAFNRDLSKWDISSISSMPFMFGGASSFNQDISKWNTSNVKEMSGIFHQATVFNQDLSKWDTSSITSMYFMFGNASAFKHDISQWNTSSVVDMSYMFHQATAFNQDLSKWDTSRVSQMYEMFYGASSFHQDLSDWKNNFPYGAATDIFAYSGCTYQNTPTSPLDYFCSRPTATSSSIHLFYPDQTKSDVSASCLNDGKQPAWMDANPTYWLFSTRDKCCKQHFSWNYNSCIGFNGTDSHSWYPDWEGDNKACLEDGGEPSYMTQNPEHYLFNMKQDCCKMHYSWNYVECLGEDEAGSGEKWYVDWISGDDTCKNDGKAPEYMIQQPSIWLFDKHEDCCEFILCCVCLS</sequence>
<reference evidence="1 2" key="1">
    <citation type="journal article" date="2020" name="G3 (Bethesda)">
        <title>Improved Reference Genome for Cyclotella cryptica CCMP332, a Model for Cell Wall Morphogenesis, Salinity Adaptation, and Lipid Production in Diatoms (Bacillariophyta).</title>
        <authorList>
            <person name="Roberts W.R."/>
            <person name="Downey K.M."/>
            <person name="Ruck E.C."/>
            <person name="Traller J.C."/>
            <person name="Alverson A.J."/>
        </authorList>
    </citation>
    <scope>NUCLEOTIDE SEQUENCE [LARGE SCALE GENOMIC DNA]</scope>
    <source>
        <strain evidence="1 2">CCMP332</strain>
    </source>
</reference>